<dbReference type="AlphaFoldDB" id="I3IMB9"/>
<evidence type="ECO:0008006" key="3">
    <source>
        <dbReference type="Google" id="ProtNLM"/>
    </source>
</evidence>
<gene>
    <name evidence="1" type="ORF">KSU1_C1268</name>
</gene>
<dbReference type="EMBL" id="BAFH01000003">
    <property type="protein sequence ID" value="GAB62864.1"/>
    <property type="molecule type" value="Genomic_DNA"/>
</dbReference>
<dbReference type="STRING" id="247490.KSU1_C1268"/>
<evidence type="ECO:0000313" key="2">
    <source>
        <dbReference type="Proteomes" id="UP000002985"/>
    </source>
</evidence>
<dbReference type="OrthoDB" id="290128at2"/>
<evidence type="ECO:0000313" key="1">
    <source>
        <dbReference type="EMBL" id="GAB62864.1"/>
    </source>
</evidence>
<sequence length="101" mass="10832">MKRIGYFFSVVGITCALITSYAIKTTSAGEGCCGSKEASASERAENKCVVCGKVVEKDKGISVECEGKTVTLCCKGCEATFKKGCKEGNEKCCEKTEHHHH</sequence>
<protein>
    <recommendedName>
        <fullName evidence="3">TRASH domain-containing protein</fullName>
    </recommendedName>
</protein>
<reference evidence="1 2" key="1">
    <citation type="journal article" date="2012" name="FEBS Lett.">
        <title>Anammox organism KSU-1 expresses a NirK-type copper-containing nitrite reductase instead of a NirS-type with cytochrome cd1.</title>
        <authorList>
            <person name="Hira D."/>
            <person name="Toh H."/>
            <person name="Migita C.T."/>
            <person name="Okubo H."/>
            <person name="Nishiyama T."/>
            <person name="Hattori M."/>
            <person name="Furukawa K."/>
            <person name="Fujii T."/>
        </authorList>
    </citation>
    <scope>NUCLEOTIDE SEQUENCE [LARGE SCALE GENOMIC DNA]</scope>
</reference>
<keyword evidence="2" id="KW-1185">Reference proteome</keyword>
<organism evidence="1 2">
    <name type="scientific">Candidatus Jettenia caeni</name>
    <dbReference type="NCBI Taxonomy" id="247490"/>
    <lineage>
        <taxon>Bacteria</taxon>
        <taxon>Pseudomonadati</taxon>
        <taxon>Planctomycetota</taxon>
        <taxon>Candidatus Brocadiia</taxon>
        <taxon>Candidatus Brocadiales</taxon>
        <taxon>Candidatus Brocadiaceae</taxon>
        <taxon>Candidatus Jettenia</taxon>
    </lineage>
</organism>
<accession>I3IMB9</accession>
<comment type="caution">
    <text evidence="1">The sequence shown here is derived from an EMBL/GenBank/DDBJ whole genome shotgun (WGS) entry which is preliminary data.</text>
</comment>
<name>I3IMB9_9BACT</name>
<proteinExistence type="predicted"/>
<dbReference type="Proteomes" id="UP000002985">
    <property type="component" value="Unassembled WGS sequence"/>
</dbReference>